<sequence>MTSPTDSGGGTVNCQYGGAGLYEKFFLAVDD</sequence>
<evidence type="ECO:0000313" key="2">
    <source>
        <dbReference type="Proteomes" id="UP000540685"/>
    </source>
</evidence>
<gene>
    <name evidence="1" type="ORF">F4562_000166</name>
</gene>
<accession>A0A7W9IBG6</accession>
<keyword evidence="2" id="KW-1185">Reference proteome</keyword>
<comment type="caution">
    <text evidence="1">The sequence shown here is derived from an EMBL/GenBank/DDBJ whole genome shotgun (WGS) entry which is preliminary data.</text>
</comment>
<dbReference type="EMBL" id="JACHMP010000001">
    <property type="protein sequence ID" value="MBB5817104.1"/>
    <property type="molecule type" value="Genomic_DNA"/>
</dbReference>
<dbReference type="AlphaFoldDB" id="A0A7W9IBG6"/>
<protein>
    <submittedName>
        <fullName evidence="1">Uncharacterized protein</fullName>
    </submittedName>
</protein>
<dbReference type="Proteomes" id="UP000540685">
    <property type="component" value="Unassembled WGS sequence"/>
</dbReference>
<organism evidence="1 2">
    <name type="scientific">Streptosporangium becharense</name>
    <dbReference type="NCBI Taxonomy" id="1816182"/>
    <lineage>
        <taxon>Bacteria</taxon>
        <taxon>Bacillati</taxon>
        <taxon>Actinomycetota</taxon>
        <taxon>Actinomycetes</taxon>
        <taxon>Streptosporangiales</taxon>
        <taxon>Streptosporangiaceae</taxon>
        <taxon>Streptosporangium</taxon>
    </lineage>
</organism>
<proteinExistence type="predicted"/>
<name>A0A7W9IBG6_9ACTN</name>
<reference evidence="1 2" key="1">
    <citation type="submission" date="2020-08" db="EMBL/GenBank/DDBJ databases">
        <title>Sequencing the genomes of 1000 actinobacteria strains.</title>
        <authorList>
            <person name="Klenk H.-P."/>
        </authorList>
    </citation>
    <scope>NUCLEOTIDE SEQUENCE [LARGE SCALE GENOMIC DNA]</scope>
    <source>
        <strain evidence="1 2">DSM 46887</strain>
    </source>
</reference>
<evidence type="ECO:0000313" key="1">
    <source>
        <dbReference type="EMBL" id="MBB5817104.1"/>
    </source>
</evidence>